<evidence type="ECO:0000313" key="3">
    <source>
        <dbReference type="Proteomes" id="UP001596156"/>
    </source>
</evidence>
<feature type="signal peptide" evidence="1">
    <location>
        <begin position="1"/>
        <end position="24"/>
    </location>
</feature>
<dbReference type="EMBL" id="JBHSKL010000058">
    <property type="protein sequence ID" value="MFC5229823.1"/>
    <property type="molecule type" value="Genomic_DNA"/>
</dbReference>
<comment type="caution">
    <text evidence="2">The sequence shown here is derived from an EMBL/GenBank/DDBJ whole genome shotgun (WGS) entry which is preliminary data.</text>
</comment>
<keyword evidence="3" id="KW-1185">Reference proteome</keyword>
<protein>
    <submittedName>
        <fullName evidence="2">Peptidase inhibitor family I36 protein</fullName>
    </submittedName>
</protein>
<accession>A0ABW0DH93</accession>
<evidence type="ECO:0000256" key="1">
    <source>
        <dbReference type="SAM" id="SignalP"/>
    </source>
</evidence>
<dbReference type="RefSeq" id="WP_344645556.1">
    <property type="nucleotide sequence ID" value="NZ_BAAASS010000017.1"/>
</dbReference>
<feature type="chain" id="PRO_5047146503" evidence="1">
    <location>
        <begin position="25"/>
        <end position="142"/>
    </location>
</feature>
<proteinExistence type="predicted"/>
<sequence>MKRKFAALVGAVALFAAAPTTATAATNGEAGATGLSSCPSTYACFWVSTNYSGTMGKVAGNNPNYTALSNSSGCPSGTWNDCISSIANRGTQCTVYFYQNANYSKSARWHSLSRGDQVANFGTGYNDPGFNDVISSNRWCTS</sequence>
<dbReference type="Gene3D" id="2.60.20.10">
    <property type="entry name" value="Crystallins"/>
    <property type="match status" value="1"/>
</dbReference>
<dbReference type="Pfam" id="PF03995">
    <property type="entry name" value="Inhibitor_I36"/>
    <property type="match status" value="1"/>
</dbReference>
<dbReference type="Proteomes" id="UP001596156">
    <property type="component" value="Unassembled WGS sequence"/>
</dbReference>
<reference evidence="3" key="1">
    <citation type="journal article" date="2019" name="Int. J. Syst. Evol. Microbiol.">
        <title>The Global Catalogue of Microorganisms (GCM) 10K type strain sequencing project: providing services to taxonomists for standard genome sequencing and annotation.</title>
        <authorList>
            <consortium name="The Broad Institute Genomics Platform"/>
            <consortium name="The Broad Institute Genome Sequencing Center for Infectious Disease"/>
            <person name="Wu L."/>
            <person name="Ma J."/>
        </authorList>
    </citation>
    <scope>NUCLEOTIDE SEQUENCE [LARGE SCALE GENOMIC DNA]</scope>
    <source>
        <strain evidence="3">CCM 8479</strain>
    </source>
</reference>
<keyword evidence="1" id="KW-0732">Signal</keyword>
<name>A0ABW0DH93_STRFI</name>
<organism evidence="2 3">
    <name type="scientific">Streptomyces fimbriatus</name>
    <dbReference type="NCBI Taxonomy" id="68197"/>
    <lineage>
        <taxon>Bacteria</taxon>
        <taxon>Bacillati</taxon>
        <taxon>Actinomycetota</taxon>
        <taxon>Actinomycetes</taxon>
        <taxon>Kitasatosporales</taxon>
        <taxon>Streptomycetaceae</taxon>
        <taxon>Streptomyces</taxon>
    </lineage>
</organism>
<gene>
    <name evidence="2" type="ORF">ACFPN6_35855</name>
</gene>
<evidence type="ECO:0000313" key="2">
    <source>
        <dbReference type="EMBL" id="MFC5229823.1"/>
    </source>
</evidence>